<proteinExistence type="inferred from homology"/>
<dbReference type="GO" id="GO:0006355">
    <property type="term" value="P:regulation of DNA-templated transcription"/>
    <property type="evidence" value="ECO:0007669"/>
    <property type="project" value="InterPro"/>
</dbReference>
<dbReference type="InterPro" id="IPR050224">
    <property type="entry name" value="TALE_homeobox"/>
</dbReference>
<dbReference type="EMBL" id="JBDFQZ010000003">
    <property type="protein sequence ID" value="KAK9743427.1"/>
    <property type="molecule type" value="Genomic_DNA"/>
</dbReference>
<protein>
    <recommendedName>
        <fullName evidence="9">Homeobox domain-containing protein</fullName>
    </recommendedName>
</protein>
<reference evidence="10" key="1">
    <citation type="submission" date="2024-03" db="EMBL/GenBank/DDBJ databases">
        <title>WGS assembly of Saponaria officinalis var. Norfolk2.</title>
        <authorList>
            <person name="Jenkins J."/>
            <person name="Shu S."/>
            <person name="Grimwood J."/>
            <person name="Barry K."/>
            <person name="Goodstein D."/>
            <person name="Schmutz J."/>
            <person name="Leebens-Mack J."/>
            <person name="Osbourn A."/>
        </authorList>
    </citation>
    <scope>NUCLEOTIDE SEQUENCE [LARGE SCALE GENOMIC DNA]</scope>
    <source>
        <strain evidence="10">JIC</strain>
    </source>
</reference>
<name>A0AAW1MCG8_SAPOF</name>
<dbReference type="PROSITE" id="PS50071">
    <property type="entry name" value="HOMEOBOX_2"/>
    <property type="match status" value="1"/>
</dbReference>
<dbReference type="Pfam" id="PF07526">
    <property type="entry name" value="POX"/>
    <property type="match status" value="1"/>
</dbReference>
<comment type="caution">
    <text evidence="10">The sequence shown here is derived from an EMBL/GenBank/DDBJ whole genome shotgun (WGS) entry which is preliminary data.</text>
</comment>
<evidence type="ECO:0000256" key="5">
    <source>
        <dbReference type="ARBA" id="ARBA00023155"/>
    </source>
</evidence>
<evidence type="ECO:0000256" key="4">
    <source>
        <dbReference type="ARBA" id="ARBA00023125"/>
    </source>
</evidence>
<dbReference type="GO" id="GO:0005634">
    <property type="term" value="C:nucleus"/>
    <property type="evidence" value="ECO:0007669"/>
    <property type="project" value="UniProtKB-SubCell"/>
</dbReference>
<dbReference type="Proteomes" id="UP001443914">
    <property type="component" value="Unassembled WGS sequence"/>
</dbReference>
<feature type="DNA-binding region" description="Homeobox" evidence="8">
    <location>
        <begin position="265"/>
        <end position="327"/>
    </location>
</feature>
<dbReference type="GO" id="GO:0003677">
    <property type="term" value="F:DNA binding"/>
    <property type="evidence" value="ECO:0007669"/>
    <property type="project" value="UniProtKB-UniRule"/>
</dbReference>
<evidence type="ECO:0000256" key="8">
    <source>
        <dbReference type="PROSITE-ProRule" id="PRU00108"/>
    </source>
</evidence>
<dbReference type="InterPro" id="IPR009057">
    <property type="entry name" value="Homeodomain-like_sf"/>
</dbReference>
<evidence type="ECO:0000256" key="2">
    <source>
        <dbReference type="ARBA" id="ARBA00006454"/>
    </source>
</evidence>
<comment type="subcellular location">
    <subcellularLocation>
        <location evidence="1 8">Nucleus</location>
    </subcellularLocation>
</comment>
<dbReference type="SMART" id="SM00574">
    <property type="entry name" value="POX"/>
    <property type="match status" value="1"/>
</dbReference>
<evidence type="ECO:0000256" key="1">
    <source>
        <dbReference type="ARBA" id="ARBA00004123"/>
    </source>
</evidence>
<comment type="similarity">
    <text evidence="2">Belongs to the TALE/BELL homeobox family.</text>
</comment>
<evidence type="ECO:0000256" key="3">
    <source>
        <dbReference type="ARBA" id="ARBA00023015"/>
    </source>
</evidence>
<dbReference type="Pfam" id="PF05920">
    <property type="entry name" value="Homeobox_KN"/>
    <property type="match status" value="1"/>
</dbReference>
<keyword evidence="11" id="KW-1185">Reference proteome</keyword>
<keyword evidence="7 8" id="KW-0539">Nucleus</keyword>
<dbReference type="AlphaFoldDB" id="A0AAW1MCG8"/>
<evidence type="ECO:0000259" key="9">
    <source>
        <dbReference type="PROSITE" id="PS50071"/>
    </source>
</evidence>
<keyword evidence="3" id="KW-0805">Transcription regulation</keyword>
<dbReference type="SMART" id="SM00389">
    <property type="entry name" value="HOX"/>
    <property type="match status" value="1"/>
</dbReference>
<keyword evidence="6" id="KW-0804">Transcription</keyword>
<dbReference type="InterPro" id="IPR001356">
    <property type="entry name" value="HD"/>
</dbReference>
<evidence type="ECO:0000256" key="7">
    <source>
        <dbReference type="ARBA" id="ARBA00023242"/>
    </source>
</evidence>
<dbReference type="CDD" id="cd00086">
    <property type="entry name" value="homeodomain"/>
    <property type="match status" value="1"/>
</dbReference>
<gene>
    <name evidence="10" type="ORF">RND81_03G238400</name>
</gene>
<organism evidence="10 11">
    <name type="scientific">Saponaria officinalis</name>
    <name type="common">Common soapwort</name>
    <name type="synonym">Lychnis saponaria</name>
    <dbReference type="NCBI Taxonomy" id="3572"/>
    <lineage>
        <taxon>Eukaryota</taxon>
        <taxon>Viridiplantae</taxon>
        <taxon>Streptophyta</taxon>
        <taxon>Embryophyta</taxon>
        <taxon>Tracheophyta</taxon>
        <taxon>Spermatophyta</taxon>
        <taxon>Magnoliopsida</taxon>
        <taxon>eudicotyledons</taxon>
        <taxon>Gunneridae</taxon>
        <taxon>Pentapetalae</taxon>
        <taxon>Caryophyllales</taxon>
        <taxon>Caryophyllaceae</taxon>
        <taxon>Caryophylleae</taxon>
        <taxon>Saponaria</taxon>
    </lineage>
</organism>
<evidence type="ECO:0000313" key="11">
    <source>
        <dbReference type="Proteomes" id="UP001443914"/>
    </source>
</evidence>
<dbReference type="PANTHER" id="PTHR11850">
    <property type="entry name" value="HOMEOBOX PROTEIN TRANSCRIPTION FACTORS"/>
    <property type="match status" value="1"/>
</dbReference>
<sequence length="348" mass="38817">MVSQETQTNKNHPISSTSLHFNPNPLAHHFMDLLGAPNEPNKLSLSLNSDALQTAASFQAYNSLVNYSGVENCNYSFIGQSPFPAFAVSSSVYLKPAQSILEEVIGVGCKHVKISEVKRLFLSGRGVCNELRSELLSNGFVSSDKHDLQIKISKLLSLLEQVEGRYDEYCQNMEETISSFEVIAGEGAAKCYTILALQAMCRHFCNLRNAIVIQINLARKKLSPELPKLGTRLSRLSVFDQEGQCNSGRLTLQQIGLFQGAQRQAWRPIRGLPETSVAILRAWLFEHFLHPYPNDSEKLTLASQTGLSKNQVSNWFINARVRLWKPMIEEIYNDEIADHSSVDSAGDV</sequence>
<accession>A0AAW1MCG8</accession>
<feature type="domain" description="Homeobox" evidence="9">
    <location>
        <begin position="263"/>
        <end position="326"/>
    </location>
</feature>
<dbReference type="InterPro" id="IPR008422">
    <property type="entry name" value="KN_HD"/>
</dbReference>
<dbReference type="InterPro" id="IPR006563">
    <property type="entry name" value="POX_dom"/>
</dbReference>
<dbReference type="SUPFAM" id="SSF46689">
    <property type="entry name" value="Homeodomain-like"/>
    <property type="match status" value="1"/>
</dbReference>
<dbReference type="Gene3D" id="1.10.10.60">
    <property type="entry name" value="Homeodomain-like"/>
    <property type="match status" value="1"/>
</dbReference>
<evidence type="ECO:0000313" key="10">
    <source>
        <dbReference type="EMBL" id="KAK9743427.1"/>
    </source>
</evidence>
<keyword evidence="4 8" id="KW-0238">DNA-binding</keyword>
<evidence type="ECO:0000256" key="6">
    <source>
        <dbReference type="ARBA" id="ARBA00023163"/>
    </source>
</evidence>
<keyword evidence="5 8" id="KW-0371">Homeobox</keyword>